<evidence type="ECO:0000313" key="4">
    <source>
        <dbReference type="EMBL" id="GFP88444.1"/>
    </source>
</evidence>
<sequence length="210" mass="23217">MLVAGKKHVEPADVRMYHHISSKETRMAMVHAEENYFTNTLILPVVNGPTEVVSTEDFNKDFFVTWSPSYVNTSYDGKNRNLILDKDSGSGFASNDMFLFGQFDMQIKLIPGNSAGIVVAFYPRRLRKTLKLLVAKSEALAGRLNCSGCRGADAKTGVGRRAHGGQRNTRVASVPFLVIILGALTLGRSTASRAYQRQKETQPSYNPFLP</sequence>
<keyword evidence="5" id="KW-1185">Reference proteome</keyword>
<evidence type="ECO:0000256" key="1">
    <source>
        <dbReference type="ARBA" id="ARBA00022801"/>
    </source>
</evidence>
<dbReference type="Gene3D" id="2.60.120.200">
    <property type="match status" value="1"/>
</dbReference>
<evidence type="ECO:0000313" key="5">
    <source>
        <dbReference type="Proteomes" id="UP000653305"/>
    </source>
</evidence>
<evidence type="ECO:0000259" key="3">
    <source>
        <dbReference type="Pfam" id="PF00722"/>
    </source>
</evidence>
<dbReference type="OrthoDB" id="4781at2759"/>
<organism evidence="4 5">
    <name type="scientific">Phtheirospermum japonicum</name>
    <dbReference type="NCBI Taxonomy" id="374723"/>
    <lineage>
        <taxon>Eukaryota</taxon>
        <taxon>Viridiplantae</taxon>
        <taxon>Streptophyta</taxon>
        <taxon>Embryophyta</taxon>
        <taxon>Tracheophyta</taxon>
        <taxon>Spermatophyta</taxon>
        <taxon>Magnoliopsida</taxon>
        <taxon>eudicotyledons</taxon>
        <taxon>Gunneridae</taxon>
        <taxon>Pentapetalae</taxon>
        <taxon>asterids</taxon>
        <taxon>lamiids</taxon>
        <taxon>Lamiales</taxon>
        <taxon>Orobanchaceae</taxon>
        <taxon>Orobanchaceae incertae sedis</taxon>
        <taxon>Phtheirospermum</taxon>
    </lineage>
</organism>
<dbReference type="PANTHER" id="PTHR31062">
    <property type="entry name" value="XYLOGLUCAN ENDOTRANSGLUCOSYLASE/HYDROLASE PROTEIN 8-RELATED"/>
    <property type="match status" value="1"/>
</dbReference>
<protein>
    <submittedName>
        <fullName evidence="4">Probable xyloglucan endotransglucosylase/hydrolase protein 10</fullName>
    </submittedName>
</protein>
<dbReference type="GO" id="GO:0004553">
    <property type="term" value="F:hydrolase activity, hydrolyzing O-glycosyl compounds"/>
    <property type="evidence" value="ECO:0007669"/>
    <property type="project" value="InterPro"/>
</dbReference>
<dbReference type="InterPro" id="IPR000757">
    <property type="entry name" value="Beta-glucanase-like"/>
</dbReference>
<name>A0A830BVQ4_9LAMI</name>
<dbReference type="InterPro" id="IPR044791">
    <property type="entry name" value="Beta-glucanase/XTH"/>
</dbReference>
<evidence type="ECO:0000256" key="2">
    <source>
        <dbReference type="ARBA" id="ARBA00023295"/>
    </source>
</evidence>
<gene>
    <name evidence="4" type="ORF">PHJA_000988100</name>
</gene>
<accession>A0A830BVQ4</accession>
<dbReference type="SUPFAM" id="SSF49899">
    <property type="entry name" value="Concanavalin A-like lectins/glucanases"/>
    <property type="match status" value="1"/>
</dbReference>
<reference evidence="4" key="1">
    <citation type="submission" date="2020-07" db="EMBL/GenBank/DDBJ databases">
        <title>Ethylene signaling mediates host invasion by parasitic plants.</title>
        <authorList>
            <person name="Yoshida S."/>
        </authorList>
    </citation>
    <scope>NUCLEOTIDE SEQUENCE</scope>
    <source>
        <strain evidence="4">Okayama</strain>
    </source>
</reference>
<keyword evidence="2" id="KW-0326">Glycosidase</keyword>
<dbReference type="Pfam" id="PF00722">
    <property type="entry name" value="Glyco_hydro_16"/>
    <property type="match status" value="1"/>
</dbReference>
<comment type="caution">
    <text evidence="4">The sequence shown here is derived from an EMBL/GenBank/DDBJ whole genome shotgun (WGS) entry which is preliminary data.</text>
</comment>
<dbReference type="EMBL" id="BMAC01000168">
    <property type="protein sequence ID" value="GFP88444.1"/>
    <property type="molecule type" value="Genomic_DNA"/>
</dbReference>
<dbReference type="Proteomes" id="UP000653305">
    <property type="component" value="Unassembled WGS sequence"/>
</dbReference>
<dbReference type="AlphaFoldDB" id="A0A830BVQ4"/>
<dbReference type="GO" id="GO:0005975">
    <property type="term" value="P:carbohydrate metabolic process"/>
    <property type="evidence" value="ECO:0007669"/>
    <property type="project" value="InterPro"/>
</dbReference>
<proteinExistence type="predicted"/>
<feature type="domain" description="GH16" evidence="3">
    <location>
        <begin position="59"/>
        <end position="122"/>
    </location>
</feature>
<dbReference type="InterPro" id="IPR013320">
    <property type="entry name" value="ConA-like_dom_sf"/>
</dbReference>
<keyword evidence="1 4" id="KW-0378">Hydrolase</keyword>